<dbReference type="GeneID" id="77675078"/>
<comment type="caution">
    <text evidence="1">The sequence shown here is derived from an EMBL/GenBank/DDBJ whole genome shotgun (WGS) entry which is preliminary data.</text>
</comment>
<accession>A0A086J4G5</accession>
<dbReference type="EMBL" id="AKIJ01000001">
    <property type="protein sequence ID" value="KFG27033.1"/>
    <property type="molecule type" value="Genomic_DNA"/>
</dbReference>
<dbReference type="Proteomes" id="UP000054524">
    <property type="component" value="Unassembled WGS sequence"/>
</dbReference>
<protein>
    <submittedName>
        <fullName evidence="1">Uncharacterized protein</fullName>
    </submittedName>
</protein>
<proteinExistence type="predicted"/>
<dbReference type="AlphaFoldDB" id="A0A086J4G5"/>
<keyword evidence="2" id="KW-1185">Reference proteome</keyword>
<sequence>MHMRQRLSKVKQLLRSQPHAFYNHPQLLSQIREHGWGYDHEEITRVNTERNSRYQYCRILHRMGSKKELFQRQNTSMPPHTSEKVTFESEVKSIEDIPAHSQAHEVAVAKSILKKPQNTAENEVIDQQDIYISHLLFHRSIGKFRLNKKEIFQKKTVYK</sequence>
<dbReference type="OrthoDB" id="2186941at2759"/>
<gene>
    <name evidence="1" type="ORF">NESG_00105</name>
</gene>
<evidence type="ECO:0000313" key="2">
    <source>
        <dbReference type="Proteomes" id="UP000054524"/>
    </source>
</evidence>
<dbReference type="RefSeq" id="XP_052905588.1">
    <property type="nucleotide sequence ID" value="XM_053047763.1"/>
</dbReference>
<reference evidence="1 2" key="1">
    <citation type="journal article" date="2014" name="Genome Announc.">
        <title>Genome Sequence of the Microsporidian Species Nematocida sp1 Strain ERTm6 (ATCC PRA-372).</title>
        <authorList>
            <person name="Bakowski M.A."/>
            <person name="Priest M."/>
            <person name="Young S."/>
            <person name="Cuomo C.A."/>
            <person name="Troemel E.R."/>
        </authorList>
    </citation>
    <scope>NUCLEOTIDE SEQUENCE [LARGE SCALE GENOMIC DNA]</scope>
    <source>
        <strain evidence="1 2">ERTm6</strain>
    </source>
</reference>
<organism evidence="1 2">
    <name type="scientific">Nematocida ausubeli (strain ATCC PRA-371 / ERTm2)</name>
    <name type="common">Nematode killer fungus</name>
    <dbReference type="NCBI Taxonomy" id="1913371"/>
    <lineage>
        <taxon>Eukaryota</taxon>
        <taxon>Fungi</taxon>
        <taxon>Fungi incertae sedis</taxon>
        <taxon>Microsporidia</taxon>
        <taxon>Nematocida</taxon>
    </lineage>
</organism>
<evidence type="ECO:0000313" key="1">
    <source>
        <dbReference type="EMBL" id="KFG27033.1"/>
    </source>
</evidence>
<dbReference type="HOGENOM" id="CLU_1661249_0_0_1"/>
<name>A0A086J4G5_NEMA1</name>